<dbReference type="Pfam" id="PF02065">
    <property type="entry name" value="Melibiase"/>
    <property type="match status" value="1"/>
</dbReference>
<dbReference type="EC" id="3.2.1.22" evidence="3"/>
<dbReference type="PANTHER" id="PTHR43053">
    <property type="entry name" value="GLYCOSIDASE FAMILY 31"/>
    <property type="match status" value="1"/>
</dbReference>
<dbReference type="OrthoDB" id="9758822at2"/>
<sequence>MTETLHWYAETSGGVQTGNCTVTENGGALHLTADLPAGTLKNIKAEVPWKMAEDERLFMNGYQTWTYSPELDRNGKLRGTDHIPGFLRKKYAFDRYGDYHFAPYGHQKGQSHGFSYCYFRKGKQFRLVASLDETPGYTILRYDSGKALLTLERDCAGVEHPGGSFALFDLFFAEGGETEVFDGWFQAMGIKPRTEKKLAGYSSWYNRYQNITEDTIREDLTGCRSLLCPGDLFQVDDGWEPKVGDWLETDAQKFPHGLKGMVEEIHAAGFQAGLWLAPFVCEKDSALFRQHPDWLLKVDGKPWCCGSNWSSFYALDIDNPAVLDYLRRVFDRVLNDWGFDLVKLDFLYGAAPFGNARESRAARMYRAMELLRSWCGQKTILGCGVPVMPAFGLVDYCRVSCDVGLDWDDVWYMRLFHRERVSTKQAINNTVFRRQLNGRAYGSDPDVFFLREENCKLTAEQKRTLATVNALLGNVFLTSDMPSHYTDAQRAEYRRLRDIFEHAEQVKVKTEEGTVCIQYLLYGKPQKLLCSPF</sequence>
<dbReference type="EMBL" id="CYXN01000002">
    <property type="protein sequence ID" value="CUM79425.1"/>
    <property type="molecule type" value="Genomic_DNA"/>
</dbReference>
<dbReference type="Gene3D" id="3.20.20.70">
    <property type="entry name" value="Aldolase class I"/>
    <property type="match status" value="1"/>
</dbReference>
<organism evidence="3 4">
    <name type="scientific">Faecalibacterium prausnitzii</name>
    <dbReference type="NCBI Taxonomy" id="853"/>
    <lineage>
        <taxon>Bacteria</taxon>
        <taxon>Bacillati</taxon>
        <taxon>Bacillota</taxon>
        <taxon>Clostridia</taxon>
        <taxon>Eubacteriales</taxon>
        <taxon>Oscillospiraceae</taxon>
        <taxon>Faecalibacterium</taxon>
    </lineage>
</organism>
<proteinExistence type="predicted"/>
<dbReference type="SUPFAM" id="SSF51445">
    <property type="entry name" value="(Trans)glycosidases"/>
    <property type="match status" value="1"/>
</dbReference>
<evidence type="ECO:0000313" key="3">
    <source>
        <dbReference type="EMBL" id="CUM79425.1"/>
    </source>
</evidence>
<keyword evidence="2 3" id="KW-0326">Glycosidase</keyword>
<keyword evidence="1 3" id="KW-0378">Hydrolase</keyword>
<dbReference type="InterPro" id="IPR013785">
    <property type="entry name" value="Aldolase_TIM"/>
</dbReference>
<dbReference type="InterPro" id="IPR017853">
    <property type="entry name" value="GH"/>
</dbReference>
<dbReference type="InterPro" id="IPR050985">
    <property type="entry name" value="Alpha-glycosidase_related"/>
</dbReference>
<gene>
    <name evidence="3" type="primary">rafA</name>
    <name evidence="3" type="ORF">ERS852582_00571</name>
</gene>
<protein>
    <submittedName>
        <fullName evidence="3">Alpha-galactosidase</fullName>
        <ecNumber evidence="3">3.2.1.22</ecNumber>
    </submittedName>
</protein>
<name>A0A173RNZ2_9FIRM</name>
<evidence type="ECO:0000256" key="2">
    <source>
        <dbReference type="ARBA" id="ARBA00023295"/>
    </source>
</evidence>
<dbReference type="PANTHER" id="PTHR43053:SF3">
    <property type="entry name" value="ALPHA-GALACTOSIDASE C-RELATED"/>
    <property type="match status" value="1"/>
</dbReference>
<evidence type="ECO:0000313" key="4">
    <source>
        <dbReference type="Proteomes" id="UP000095649"/>
    </source>
</evidence>
<reference evidence="3 4" key="1">
    <citation type="submission" date="2015-09" db="EMBL/GenBank/DDBJ databases">
        <authorList>
            <consortium name="Pathogen Informatics"/>
        </authorList>
    </citation>
    <scope>NUCLEOTIDE SEQUENCE [LARGE SCALE GENOMIC DNA]</scope>
    <source>
        <strain evidence="3 4">2789STDY5834970</strain>
    </source>
</reference>
<dbReference type="GO" id="GO:0016052">
    <property type="term" value="P:carbohydrate catabolic process"/>
    <property type="evidence" value="ECO:0007669"/>
    <property type="project" value="InterPro"/>
</dbReference>
<dbReference type="CDD" id="cd14791">
    <property type="entry name" value="GH36"/>
    <property type="match status" value="1"/>
</dbReference>
<dbReference type="InterPro" id="IPR002252">
    <property type="entry name" value="Glyco_hydro_36"/>
</dbReference>
<accession>A0A173RNZ2</accession>
<dbReference type="AlphaFoldDB" id="A0A173RNZ2"/>
<evidence type="ECO:0000256" key="1">
    <source>
        <dbReference type="ARBA" id="ARBA00022801"/>
    </source>
</evidence>
<dbReference type="Proteomes" id="UP000095649">
    <property type="component" value="Unassembled WGS sequence"/>
</dbReference>
<dbReference type="RefSeq" id="WP_055185118.1">
    <property type="nucleotide sequence ID" value="NZ_CYXN01000002.1"/>
</dbReference>
<dbReference type="GO" id="GO:0004557">
    <property type="term" value="F:alpha-galactosidase activity"/>
    <property type="evidence" value="ECO:0007669"/>
    <property type="project" value="UniProtKB-EC"/>
</dbReference>